<comment type="caution">
    <text evidence="2">The sequence shown here is derived from an EMBL/GenBank/DDBJ whole genome shotgun (WGS) entry which is preliminary data.</text>
</comment>
<feature type="non-terminal residue" evidence="2">
    <location>
        <position position="1"/>
    </location>
</feature>
<dbReference type="EMBL" id="LXQA011130868">
    <property type="protein sequence ID" value="MCI86053.1"/>
    <property type="molecule type" value="Genomic_DNA"/>
</dbReference>
<keyword evidence="3" id="KW-1185">Reference proteome</keyword>
<accession>A0A392VF19</accession>
<organism evidence="2 3">
    <name type="scientific">Trifolium medium</name>
    <dbReference type="NCBI Taxonomy" id="97028"/>
    <lineage>
        <taxon>Eukaryota</taxon>
        <taxon>Viridiplantae</taxon>
        <taxon>Streptophyta</taxon>
        <taxon>Embryophyta</taxon>
        <taxon>Tracheophyta</taxon>
        <taxon>Spermatophyta</taxon>
        <taxon>Magnoliopsida</taxon>
        <taxon>eudicotyledons</taxon>
        <taxon>Gunneridae</taxon>
        <taxon>Pentapetalae</taxon>
        <taxon>rosids</taxon>
        <taxon>fabids</taxon>
        <taxon>Fabales</taxon>
        <taxon>Fabaceae</taxon>
        <taxon>Papilionoideae</taxon>
        <taxon>50 kb inversion clade</taxon>
        <taxon>NPAAA clade</taxon>
        <taxon>Hologalegina</taxon>
        <taxon>IRL clade</taxon>
        <taxon>Trifolieae</taxon>
        <taxon>Trifolium</taxon>
    </lineage>
</organism>
<reference evidence="2 3" key="1">
    <citation type="journal article" date="2018" name="Front. Plant Sci.">
        <title>Red Clover (Trifolium pratense) and Zigzag Clover (T. medium) - A Picture of Genomic Similarities and Differences.</title>
        <authorList>
            <person name="Dluhosova J."/>
            <person name="Istvanek J."/>
            <person name="Nedelnik J."/>
            <person name="Repkova J."/>
        </authorList>
    </citation>
    <scope>NUCLEOTIDE SEQUENCE [LARGE SCALE GENOMIC DNA]</scope>
    <source>
        <strain evidence="3">cv. 10/8</strain>
        <tissue evidence="2">Leaf</tissue>
    </source>
</reference>
<evidence type="ECO:0000313" key="2">
    <source>
        <dbReference type="EMBL" id="MCI86053.1"/>
    </source>
</evidence>
<protein>
    <submittedName>
        <fullName evidence="2">Uncharacterized protein</fullName>
    </submittedName>
</protein>
<name>A0A392VF19_9FABA</name>
<sequence length="20" mass="2158">TDETGPSRRRGKGATASVRR</sequence>
<evidence type="ECO:0000256" key="1">
    <source>
        <dbReference type="SAM" id="MobiDB-lite"/>
    </source>
</evidence>
<dbReference type="Proteomes" id="UP000265520">
    <property type="component" value="Unassembled WGS sequence"/>
</dbReference>
<feature type="region of interest" description="Disordered" evidence="1">
    <location>
        <begin position="1"/>
        <end position="20"/>
    </location>
</feature>
<dbReference type="AlphaFoldDB" id="A0A392VF19"/>
<proteinExistence type="predicted"/>
<evidence type="ECO:0000313" key="3">
    <source>
        <dbReference type="Proteomes" id="UP000265520"/>
    </source>
</evidence>
<feature type="compositionally biased region" description="Basic residues" evidence="1">
    <location>
        <begin position="7"/>
        <end position="20"/>
    </location>
</feature>